<sequence length="149" mass="17503">MFQLMIFMIIRVFYFDIFYLLENEILVTAQFITNAYITLCIIWVISFAIFSFRFKRKLDKGGYRKDSKLQQKRSNLGLNLSKGTYFLIFGSFGLFILIRMLIGGELEEIIISLFLIVCILIGIAGVSLFPEHLFTAYCKFNFKEFHIEE</sequence>
<dbReference type="Proteomes" id="UP000403352">
    <property type="component" value="Unassembled WGS sequence"/>
</dbReference>
<evidence type="ECO:0000313" key="12">
    <source>
        <dbReference type="Proteomes" id="UP000528151"/>
    </source>
</evidence>
<evidence type="ECO:0000313" key="10">
    <source>
        <dbReference type="Proteomes" id="UP000460224"/>
    </source>
</evidence>
<evidence type="ECO:0000256" key="1">
    <source>
        <dbReference type="SAM" id="Phobius"/>
    </source>
</evidence>
<organism evidence="6 11">
    <name type="scientific">Listeria monocytogenes</name>
    <dbReference type="NCBI Taxonomy" id="1639"/>
    <lineage>
        <taxon>Bacteria</taxon>
        <taxon>Bacillati</taxon>
        <taxon>Bacillota</taxon>
        <taxon>Bacilli</taxon>
        <taxon>Bacillales</taxon>
        <taxon>Listeriaceae</taxon>
        <taxon>Listeria</taxon>
    </lineage>
</organism>
<dbReference type="Proteomes" id="UP000528151">
    <property type="component" value="Unassembled WGS sequence"/>
</dbReference>
<feature type="transmembrane region" description="Helical" evidence="1">
    <location>
        <begin position="35"/>
        <end position="54"/>
    </location>
</feature>
<protein>
    <submittedName>
        <fullName evidence="6">Uncharacterized protein</fullName>
    </submittedName>
</protein>
<proteinExistence type="predicted"/>
<keyword evidence="1" id="KW-0472">Membrane</keyword>
<reference evidence="7 10" key="1">
    <citation type="submission" date="2018-04" db="EMBL/GenBank/DDBJ databases">
        <title>Genome Analysis of a Prevalent Clone of Listeria monocytogenes Sequence Type 87 in China.</title>
        <authorList>
            <person name="Wang Y."/>
        </authorList>
    </citation>
    <scope>NUCLEOTIDE SEQUENCE [LARGE SCALE GENOMIC DNA]</scope>
    <source>
        <strain evidence="7 10">ICDC_LM1523</strain>
    </source>
</reference>
<dbReference type="EMBL" id="AAAIXK010000008">
    <property type="protein sequence ID" value="EAC5551393.1"/>
    <property type="molecule type" value="Genomic_DNA"/>
</dbReference>
<feature type="transmembrane region" description="Helical" evidence="1">
    <location>
        <begin position="109"/>
        <end position="129"/>
    </location>
</feature>
<evidence type="ECO:0000313" key="6">
    <source>
        <dbReference type="EMBL" id="EAH4243013.1"/>
    </source>
</evidence>
<dbReference type="AlphaFoldDB" id="A0A0B8REF0"/>
<accession>A0A0B8REF0</accession>
<evidence type="ECO:0000313" key="8">
    <source>
        <dbReference type="Proteomes" id="UP000365297"/>
    </source>
</evidence>
<evidence type="ECO:0000313" key="3">
    <source>
        <dbReference type="EMBL" id="EAD1184622.1"/>
    </source>
</evidence>
<evidence type="ECO:0000313" key="9">
    <source>
        <dbReference type="Proteomes" id="UP000403352"/>
    </source>
</evidence>
<dbReference type="EMBL" id="AABBZO010000004">
    <property type="protein sequence ID" value="EAG4461518.1"/>
    <property type="molecule type" value="Genomic_DNA"/>
</dbReference>
<evidence type="ECO:0000313" key="5">
    <source>
        <dbReference type="EMBL" id="EAG6989335.1"/>
    </source>
</evidence>
<comment type="caution">
    <text evidence="6">The sequence shown here is derived from an EMBL/GenBank/DDBJ whole genome shotgun (WGS) entry which is preliminary data.</text>
</comment>
<evidence type="ECO:0000313" key="2">
    <source>
        <dbReference type="EMBL" id="EAC5551393.1"/>
    </source>
</evidence>
<gene>
    <name evidence="5" type="ORF">AB917_01830</name>
    <name evidence="2" type="ORF">ARY78_13230</name>
    <name evidence="4" type="ORF">CA369_04390</name>
    <name evidence="7" type="ORF">DCK61_14495</name>
    <name evidence="6" type="ORF">E5F58_13560</name>
    <name evidence="3" type="ORF">QD52_05920</name>
</gene>
<dbReference type="EMBL" id="AABGUK010000006">
    <property type="protein sequence ID" value="EAH4243013.1"/>
    <property type="molecule type" value="Genomic_DNA"/>
</dbReference>
<dbReference type="EMBL" id="QDAY01000006">
    <property type="protein sequence ID" value="KAA9447513.1"/>
    <property type="molecule type" value="Genomic_DNA"/>
</dbReference>
<dbReference type="Proteomes" id="UP000548278">
    <property type="component" value="Unassembled WGS sequence"/>
</dbReference>
<dbReference type="Proteomes" id="UP000460224">
    <property type="component" value="Unassembled WGS sequence"/>
</dbReference>
<reference evidence="6 11" key="3">
    <citation type="submission" date="2019-04" db="EMBL/GenBank/DDBJ databases">
        <authorList>
            <consortium name="GenomeTrakr: Next Generation Sequencing Network for Food Pathogen Tracability"/>
        </authorList>
    </citation>
    <scope>NUCLEOTIDE SEQUENCE [LARGE SCALE GENOMIC DNA]</scope>
    <source>
        <strain evidence="4 12">CFSAN063727</strain>
        <strain evidence="2 8">FDA00007096</strain>
        <strain evidence="3 9">FDA00008584</strain>
        <strain evidence="6 11">LS1344</strain>
    </source>
</reference>
<feature type="transmembrane region" description="Helical" evidence="1">
    <location>
        <begin position="12"/>
        <end position="29"/>
    </location>
</feature>
<evidence type="ECO:0000313" key="13">
    <source>
        <dbReference type="Proteomes" id="UP000548278"/>
    </source>
</evidence>
<keyword evidence="1" id="KW-0812">Transmembrane</keyword>
<evidence type="ECO:0000313" key="7">
    <source>
        <dbReference type="EMBL" id="KAA9447513.1"/>
    </source>
</evidence>
<dbReference type="EMBL" id="AAALRN010000002">
    <property type="protein sequence ID" value="EAD1184622.1"/>
    <property type="molecule type" value="Genomic_DNA"/>
</dbReference>
<reference evidence="5 13" key="2">
    <citation type="submission" date="2019-04" db="EMBL/GenBank/DDBJ databases">
        <authorList>
            <consortium name="GenomeTrakr network: Whole genome sequencing for foodborne pathogen traceback"/>
        </authorList>
    </citation>
    <scope>NUCLEOTIDE SEQUENCE [LARGE SCALE GENOMIC DNA]</scope>
    <source>
        <strain evidence="5 13">CFSAN004300</strain>
    </source>
</reference>
<dbReference type="EMBL" id="AABDGJ010000001">
    <property type="protein sequence ID" value="EAG6989335.1"/>
    <property type="molecule type" value="Genomic_DNA"/>
</dbReference>
<feature type="transmembrane region" description="Helical" evidence="1">
    <location>
        <begin position="83"/>
        <end position="103"/>
    </location>
</feature>
<dbReference type="RefSeq" id="WP_003728376.1">
    <property type="nucleotide sequence ID" value="NC_021825.2"/>
</dbReference>
<keyword evidence="1" id="KW-1133">Transmembrane helix</keyword>
<evidence type="ECO:0000313" key="11">
    <source>
        <dbReference type="Proteomes" id="UP000527632"/>
    </source>
</evidence>
<dbReference type="KEGG" id="lmok:CQ02_00465"/>
<dbReference type="Proteomes" id="UP000527632">
    <property type="component" value="Unassembled WGS sequence"/>
</dbReference>
<dbReference type="Proteomes" id="UP000365297">
    <property type="component" value="Unassembled WGS sequence"/>
</dbReference>
<name>A0A0B8REF0_LISMN</name>
<evidence type="ECO:0000313" key="4">
    <source>
        <dbReference type="EMBL" id="EAG4461518.1"/>
    </source>
</evidence>